<dbReference type="Gene3D" id="3.10.120.10">
    <property type="entry name" value="Cytochrome b5-like heme/steroid binding domain"/>
    <property type="match status" value="1"/>
</dbReference>
<dbReference type="SUPFAM" id="SSF55856">
    <property type="entry name" value="Cytochrome b5-like heme/steroid binding domain"/>
    <property type="match status" value="1"/>
</dbReference>
<sequence>MRWIVIGVLVLVAIVVAWVLLHPSNVGDRTKLDREFSSDEQHRIDTVAITAGELAEATCADGAQCWVAVDRVVYDLGSVPTWQGGTHHGVSAGTDATEAFVRSGHGRQILEHLPVVGRYQP</sequence>
<dbReference type="Pfam" id="PF00173">
    <property type="entry name" value="Cyt-b5"/>
    <property type="match status" value="1"/>
</dbReference>
<dbReference type="EMBL" id="OMOH01000005">
    <property type="protein sequence ID" value="SPF68496.1"/>
    <property type="molecule type" value="Genomic_DNA"/>
</dbReference>
<dbReference type="RefSeq" id="WP_119715656.1">
    <property type="nucleotide sequence ID" value="NZ_OMOH01000005.1"/>
</dbReference>
<proteinExistence type="predicted"/>
<name>A0A375I0X1_9ACTN</name>
<dbReference type="InterPro" id="IPR001199">
    <property type="entry name" value="Cyt_B5-like_heme/steroid-bd"/>
</dbReference>
<evidence type="ECO:0000259" key="1">
    <source>
        <dbReference type="SMART" id="SM01117"/>
    </source>
</evidence>
<reference evidence="3" key="1">
    <citation type="submission" date="2018-02" db="EMBL/GenBank/DDBJ databases">
        <authorList>
            <person name="Hornung B."/>
        </authorList>
    </citation>
    <scope>NUCLEOTIDE SEQUENCE [LARGE SCALE GENOMIC DNA]</scope>
</reference>
<accession>A0A375I0X1</accession>
<evidence type="ECO:0000313" key="3">
    <source>
        <dbReference type="Proteomes" id="UP000265962"/>
    </source>
</evidence>
<keyword evidence="3" id="KW-1185">Reference proteome</keyword>
<evidence type="ECO:0000313" key="2">
    <source>
        <dbReference type="EMBL" id="SPF68496.1"/>
    </source>
</evidence>
<organism evidence="2 3">
    <name type="scientific">Propionibacterium ruminifibrarum</name>
    <dbReference type="NCBI Taxonomy" id="1962131"/>
    <lineage>
        <taxon>Bacteria</taxon>
        <taxon>Bacillati</taxon>
        <taxon>Actinomycetota</taxon>
        <taxon>Actinomycetes</taxon>
        <taxon>Propionibacteriales</taxon>
        <taxon>Propionibacteriaceae</taxon>
        <taxon>Propionibacterium</taxon>
    </lineage>
</organism>
<dbReference type="Proteomes" id="UP000265962">
    <property type="component" value="Unassembled WGS sequence"/>
</dbReference>
<dbReference type="InterPro" id="IPR036400">
    <property type="entry name" value="Cyt_B5-like_heme/steroid_sf"/>
</dbReference>
<feature type="domain" description="Cytochrome b5 heme-binding" evidence="1">
    <location>
        <begin position="49"/>
        <end position="120"/>
    </location>
</feature>
<dbReference type="OrthoDB" id="3727232at2"/>
<dbReference type="SMART" id="SM01117">
    <property type="entry name" value="Cyt-b5"/>
    <property type="match status" value="1"/>
</dbReference>
<dbReference type="AlphaFoldDB" id="A0A375I0X1"/>
<gene>
    <name evidence="2" type="ORF">PROPJV5_1476</name>
</gene>
<protein>
    <submittedName>
        <fullName evidence="2">Cytochrome b5-like heme/steroid binding domain</fullName>
    </submittedName>
</protein>